<dbReference type="Pfam" id="PF01042">
    <property type="entry name" value="Ribonuc_L-PSP"/>
    <property type="match status" value="1"/>
</dbReference>
<evidence type="ECO:0000256" key="1">
    <source>
        <dbReference type="ARBA" id="ARBA00010552"/>
    </source>
</evidence>
<accession>A0A1H2TMV0</accession>
<organism evidence="2 3">
    <name type="scientific">Alicyclobacillus hesperidum</name>
    <dbReference type="NCBI Taxonomy" id="89784"/>
    <lineage>
        <taxon>Bacteria</taxon>
        <taxon>Bacillati</taxon>
        <taxon>Bacillota</taxon>
        <taxon>Bacilli</taxon>
        <taxon>Bacillales</taxon>
        <taxon>Alicyclobacillaceae</taxon>
        <taxon>Alicyclobacillus</taxon>
    </lineage>
</organism>
<dbReference type="Gene3D" id="3.30.1330.40">
    <property type="entry name" value="RutC-like"/>
    <property type="match status" value="1"/>
</dbReference>
<dbReference type="NCBIfam" id="TIGR00004">
    <property type="entry name" value="Rid family detoxifying hydrolase"/>
    <property type="match status" value="1"/>
</dbReference>
<dbReference type="RefSeq" id="WP_006445666.1">
    <property type="nucleotide sequence ID" value="NZ_FNOJ01000006.1"/>
</dbReference>
<dbReference type="CDD" id="cd00448">
    <property type="entry name" value="YjgF_YER057c_UK114_family"/>
    <property type="match status" value="1"/>
</dbReference>
<sequence length="124" mass="13195">MDIIQTNDAPAAIGPYSQAVSVGPFLYTSGQIPLTKEGHIVEGGIAEQVAQVFANLDAVLKAAGSTREQVVKATIFMTDLAEFQVVNEACASFFGDHRPARSTVQVAALPRGARVEIEFIAYRG</sequence>
<gene>
    <name evidence="2" type="ORF">SAMN04489725_10630</name>
</gene>
<comment type="similarity">
    <text evidence="1">Belongs to the RutC family.</text>
</comment>
<dbReference type="InterPro" id="IPR006056">
    <property type="entry name" value="RidA"/>
</dbReference>
<evidence type="ECO:0000313" key="2">
    <source>
        <dbReference type="EMBL" id="SDW45150.1"/>
    </source>
</evidence>
<dbReference type="GO" id="GO:0005829">
    <property type="term" value="C:cytosol"/>
    <property type="evidence" value="ECO:0007669"/>
    <property type="project" value="TreeGrafter"/>
</dbReference>
<dbReference type="InterPro" id="IPR019897">
    <property type="entry name" value="RidA_CS"/>
</dbReference>
<protein>
    <submittedName>
        <fullName evidence="2">2-iminobutanoate/2-iminopropanoate deaminase</fullName>
    </submittedName>
</protein>
<keyword evidence="3" id="KW-1185">Reference proteome</keyword>
<dbReference type="PANTHER" id="PTHR11803">
    <property type="entry name" value="2-IMINOBUTANOATE/2-IMINOPROPANOATE DEAMINASE RIDA"/>
    <property type="match status" value="1"/>
</dbReference>
<dbReference type="EMBL" id="FNOJ01000006">
    <property type="protein sequence ID" value="SDW45150.1"/>
    <property type="molecule type" value="Genomic_DNA"/>
</dbReference>
<dbReference type="AlphaFoldDB" id="A0A1H2TMV0"/>
<name>A0A1H2TMV0_9BACL</name>
<dbReference type="STRING" id="89784.SAMN04489725_10630"/>
<reference evidence="3" key="1">
    <citation type="submission" date="2016-10" db="EMBL/GenBank/DDBJ databases">
        <authorList>
            <person name="Varghese N."/>
        </authorList>
    </citation>
    <scope>NUCLEOTIDE SEQUENCE [LARGE SCALE GENOMIC DNA]</scope>
    <source>
        <strain evidence="3">DSM 12489</strain>
    </source>
</reference>
<dbReference type="GO" id="GO:0019239">
    <property type="term" value="F:deaminase activity"/>
    <property type="evidence" value="ECO:0007669"/>
    <property type="project" value="TreeGrafter"/>
</dbReference>
<dbReference type="Proteomes" id="UP000182589">
    <property type="component" value="Unassembled WGS sequence"/>
</dbReference>
<dbReference type="SUPFAM" id="SSF55298">
    <property type="entry name" value="YjgF-like"/>
    <property type="match status" value="1"/>
</dbReference>
<dbReference type="InterPro" id="IPR035959">
    <property type="entry name" value="RutC-like_sf"/>
</dbReference>
<dbReference type="PROSITE" id="PS01094">
    <property type="entry name" value="UPF0076"/>
    <property type="match status" value="1"/>
</dbReference>
<dbReference type="FunFam" id="3.30.1330.40:FF:000001">
    <property type="entry name" value="L-PSP family endoribonuclease"/>
    <property type="match status" value="1"/>
</dbReference>
<evidence type="ECO:0000313" key="3">
    <source>
        <dbReference type="Proteomes" id="UP000182589"/>
    </source>
</evidence>
<dbReference type="PANTHER" id="PTHR11803:SF58">
    <property type="entry name" value="PROTEIN HMF1-RELATED"/>
    <property type="match status" value="1"/>
</dbReference>
<proteinExistence type="inferred from homology"/>
<dbReference type="InterPro" id="IPR006175">
    <property type="entry name" value="YjgF/YER057c/UK114"/>
</dbReference>